<dbReference type="AlphaFoldDB" id="A0AAW1SHL8"/>
<proteinExistence type="predicted"/>
<dbReference type="PROSITE" id="PS51462">
    <property type="entry name" value="NUDIX"/>
    <property type="match status" value="1"/>
</dbReference>
<sequence>MSILHFETDQYQRNTTFLETAEYGRALDTFVKGCVDIVLENECGEVFLLKRRVHPQPDWWFLGGRMRARPLLQSHTAPAGDTPVDTAVAIVRRETQVQLPATRFRFVCAASYLWQFRQQEPQGNGTADVALVYSARVSAAEQSTAERNFDPAEYEAARWVQRSDAAKDTSLHPAVRSALAHMELREAEEHMRESAANDAALLQAGLPEEEFVPNFDTAPEFDMEEGWIPPFMNTRPVPPEDFKPRRRGADGEDDASDSSKSSLYEPAGAHSRRRRCKSVEAPKTRTQPSAGTKKSNSKTAANQTDNSRPAASREPKSPKQPRCDEGPGAGGMNTGAKAVPPPAARRSWLGWGCSAVKDAVAIGALAAEVAVLGGVALPALVVIEVAATIAITAVERNLLMLRSLVGV</sequence>
<organism evidence="5 6">
    <name type="scientific">Elliptochloris bilobata</name>
    <dbReference type="NCBI Taxonomy" id="381761"/>
    <lineage>
        <taxon>Eukaryota</taxon>
        <taxon>Viridiplantae</taxon>
        <taxon>Chlorophyta</taxon>
        <taxon>core chlorophytes</taxon>
        <taxon>Trebouxiophyceae</taxon>
        <taxon>Trebouxiophyceae incertae sedis</taxon>
        <taxon>Elliptochloris clade</taxon>
        <taxon>Elliptochloris</taxon>
    </lineage>
</organism>
<name>A0AAW1SHL8_9CHLO</name>
<dbReference type="PANTHER" id="PTHR43046:SF13">
    <property type="entry name" value="NUDIX HYDROLASE DOMAIN-CONTAINING PROTEIN"/>
    <property type="match status" value="1"/>
</dbReference>
<dbReference type="Proteomes" id="UP001445335">
    <property type="component" value="Unassembled WGS sequence"/>
</dbReference>
<keyword evidence="2" id="KW-0378">Hydrolase</keyword>
<feature type="domain" description="Nudix hydrolase" evidence="4">
    <location>
        <begin position="30"/>
        <end position="182"/>
    </location>
</feature>
<feature type="region of interest" description="Disordered" evidence="3">
    <location>
        <begin position="222"/>
        <end position="343"/>
    </location>
</feature>
<dbReference type="EMBL" id="JALJOU010000002">
    <property type="protein sequence ID" value="KAK9845736.1"/>
    <property type="molecule type" value="Genomic_DNA"/>
</dbReference>
<evidence type="ECO:0000313" key="6">
    <source>
        <dbReference type="Proteomes" id="UP001445335"/>
    </source>
</evidence>
<dbReference type="Gene3D" id="3.90.79.10">
    <property type="entry name" value="Nucleoside Triphosphate Pyrophosphohydrolase"/>
    <property type="match status" value="1"/>
</dbReference>
<feature type="compositionally biased region" description="Basic and acidic residues" evidence="3">
    <location>
        <begin position="238"/>
        <end position="250"/>
    </location>
</feature>
<comment type="cofactor">
    <cofactor evidence="1">
        <name>Mg(2+)</name>
        <dbReference type="ChEBI" id="CHEBI:18420"/>
    </cofactor>
</comment>
<reference evidence="5 6" key="1">
    <citation type="journal article" date="2024" name="Nat. Commun.">
        <title>Phylogenomics reveals the evolutionary origins of lichenization in chlorophyte algae.</title>
        <authorList>
            <person name="Puginier C."/>
            <person name="Libourel C."/>
            <person name="Otte J."/>
            <person name="Skaloud P."/>
            <person name="Haon M."/>
            <person name="Grisel S."/>
            <person name="Petersen M."/>
            <person name="Berrin J.G."/>
            <person name="Delaux P.M."/>
            <person name="Dal Grande F."/>
            <person name="Keller J."/>
        </authorList>
    </citation>
    <scope>NUCLEOTIDE SEQUENCE [LARGE SCALE GENOMIC DNA]</scope>
    <source>
        <strain evidence="5 6">SAG 245.80</strain>
    </source>
</reference>
<evidence type="ECO:0000259" key="4">
    <source>
        <dbReference type="PROSITE" id="PS51462"/>
    </source>
</evidence>
<dbReference type="GO" id="GO:0016787">
    <property type="term" value="F:hydrolase activity"/>
    <property type="evidence" value="ECO:0007669"/>
    <property type="project" value="UniProtKB-KW"/>
</dbReference>
<dbReference type="InterPro" id="IPR015797">
    <property type="entry name" value="NUDIX_hydrolase-like_dom_sf"/>
</dbReference>
<feature type="compositionally biased region" description="Polar residues" evidence="3">
    <location>
        <begin position="284"/>
        <end position="309"/>
    </location>
</feature>
<gene>
    <name evidence="5" type="ORF">WJX81_000911</name>
</gene>
<accession>A0AAW1SHL8</accession>
<evidence type="ECO:0000256" key="2">
    <source>
        <dbReference type="ARBA" id="ARBA00022801"/>
    </source>
</evidence>
<evidence type="ECO:0000256" key="3">
    <source>
        <dbReference type="SAM" id="MobiDB-lite"/>
    </source>
</evidence>
<evidence type="ECO:0000313" key="5">
    <source>
        <dbReference type="EMBL" id="KAK9845736.1"/>
    </source>
</evidence>
<dbReference type="SUPFAM" id="SSF55811">
    <property type="entry name" value="Nudix"/>
    <property type="match status" value="1"/>
</dbReference>
<comment type="caution">
    <text evidence="5">The sequence shown here is derived from an EMBL/GenBank/DDBJ whole genome shotgun (WGS) entry which is preliminary data.</text>
</comment>
<keyword evidence="6" id="KW-1185">Reference proteome</keyword>
<protein>
    <recommendedName>
        <fullName evidence="4">Nudix hydrolase domain-containing protein</fullName>
    </recommendedName>
</protein>
<dbReference type="InterPro" id="IPR000086">
    <property type="entry name" value="NUDIX_hydrolase_dom"/>
</dbReference>
<dbReference type="PANTHER" id="PTHR43046">
    <property type="entry name" value="GDP-MANNOSE MANNOSYL HYDROLASE"/>
    <property type="match status" value="1"/>
</dbReference>
<dbReference type="Pfam" id="PF00293">
    <property type="entry name" value="NUDIX"/>
    <property type="match status" value="1"/>
</dbReference>
<evidence type="ECO:0000256" key="1">
    <source>
        <dbReference type="ARBA" id="ARBA00001946"/>
    </source>
</evidence>
<feature type="compositionally biased region" description="Basic and acidic residues" evidence="3">
    <location>
        <begin position="311"/>
        <end position="325"/>
    </location>
</feature>